<evidence type="ECO:0000259" key="1">
    <source>
        <dbReference type="PROSITE" id="PS50206"/>
    </source>
</evidence>
<evidence type="ECO:0000313" key="2">
    <source>
        <dbReference type="EMBL" id="XBH21486.1"/>
    </source>
</evidence>
<feature type="domain" description="Rhodanese" evidence="1">
    <location>
        <begin position="18"/>
        <end position="124"/>
    </location>
</feature>
<reference evidence="2" key="1">
    <citation type="submission" date="2024-02" db="EMBL/GenBank/DDBJ databases">
        <title>Tomenella chthoni gen. nov. sp. nov., a member of the family Jonesiaceae isolated from bat guano.</title>
        <authorList>
            <person name="Miller S.L."/>
            <person name="King J."/>
            <person name="Sankaranarayanan K."/>
            <person name="Lawson P.A."/>
        </authorList>
    </citation>
    <scope>NUCLEOTIDE SEQUENCE</scope>
    <source>
        <strain evidence="2">BS-20</strain>
    </source>
</reference>
<dbReference type="InterPro" id="IPR036873">
    <property type="entry name" value="Rhodanese-like_dom_sf"/>
</dbReference>
<dbReference type="Pfam" id="PF00581">
    <property type="entry name" value="Rhodanese"/>
    <property type="match status" value="1"/>
</dbReference>
<dbReference type="SMART" id="SM00450">
    <property type="entry name" value="RHOD"/>
    <property type="match status" value="1"/>
</dbReference>
<dbReference type="CDD" id="cd01522">
    <property type="entry name" value="RHOD_1"/>
    <property type="match status" value="1"/>
</dbReference>
<name>A0AAU7DW37_9MICO</name>
<proteinExistence type="predicted"/>
<accession>A0AAU7DW37</accession>
<dbReference type="EMBL" id="CP146203">
    <property type="protein sequence ID" value="XBH21486.1"/>
    <property type="molecule type" value="Genomic_DNA"/>
</dbReference>
<gene>
    <name evidence="2" type="ORF">V5R04_14950</name>
</gene>
<organism evidence="2">
    <name type="scientific">Jonesiaceae bacterium BS-20</name>
    <dbReference type="NCBI Taxonomy" id="3120821"/>
    <lineage>
        <taxon>Bacteria</taxon>
        <taxon>Bacillati</taxon>
        <taxon>Actinomycetota</taxon>
        <taxon>Actinomycetes</taxon>
        <taxon>Micrococcales</taxon>
        <taxon>Jonesiaceae</taxon>
    </lineage>
</organism>
<dbReference type="Gene3D" id="3.40.250.10">
    <property type="entry name" value="Rhodanese-like domain"/>
    <property type="match status" value="1"/>
</dbReference>
<dbReference type="AlphaFoldDB" id="A0AAU7DW37"/>
<sequence length="141" mass="15117">MSYAGDLTPQESWDLLASNPDAVLVDVRTRGEWATIGVPTLTELNRDVHFIEWATALGANPEFLTQLKETGLKSGDNRPVLFLCRSGNRSIGAAIAATQAGFGPSYNILEGFEGDTDQFGGRTINGWRLAGLPSSTFVAEA</sequence>
<dbReference type="PROSITE" id="PS50206">
    <property type="entry name" value="RHODANESE_3"/>
    <property type="match status" value="1"/>
</dbReference>
<protein>
    <submittedName>
        <fullName evidence="2">Rhodanese-like domain-containing protein</fullName>
    </submittedName>
</protein>
<dbReference type="SUPFAM" id="SSF52821">
    <property type="entry name" value="Rhodanese/Cell cycle control phosphatase"/>
    <property type="match status" value="1"/>
</dbReference>
<dbReference type="InterPro" id="IPR001763">
    <property type="entry name" value="Rhodanese-like_dom"/>
</dbReference>